<dbReference type="VEuPathDB" id="FungiDB:SPRG_16003"/>
<sequence>MAPAKAAPFLRKWLDDFSWLVYDESKTVAGATLSNTLYDEGFHYGLAFMNDVLCMLNQLSRSLQGEDLLITCVPDYVCTTTRQLAATFLADRAVGTIATPSLNKWKTRMAGEFDDYCASETVCLAHCEGVEYVRRLVKAIGDRFPIETSKTFKAFSCLFIEHMRCAQDLVAYGVDEVEFLRDIYLPDVQDSDVAQQYGAFKQYVMCAAPQSAAMDFLTFVLTDSHVAKMYPSIVQLITIAATLAPGSVDCERAFSLENLVKTDNRTSLSTSHLQDLMVCARDGPESSKLDVPAMMGKWIAAKEEANAKRRQV</sequence>
<accession>A0A067BVN6</accession>
<dbReference type="GeneID" id="24137671"/>
<dbReference type="OMA" id="SVDCERA"/>
<dbReference type="PANTHER" id="PTHR46880:SF5">
    <property type="entry name" value="DUF4371 DOMAIN-CONTAINING PROTEIN"/>
    <property type="match status" value="1"/>
</dbReference>
<evidence type="ECO:0008006" key="3">
    <source>
        <dbReference type="Google" id="ProtNLM"/>
    </source>
</evidence>
<dbReference type="RefSeq" id="XP_012210643.1">
    <property type="nucleotide sequence ID" value="XM_012355253.1"/>
</dbReference>
<dbReference type="KEGG" id="spar:SPRG_16003"/>
<gene>
    <name evidence="1" type="ORF">SPRG_16003</name>
</gene>
<organism evidence="1 2">
    <name type="scientific">Saprolegnia parasitica (strain CBS 223.65)</name>
    <dbReference type="NCBI Taxonomy" id="695850"/>
    <lineage>
        <taxon>Eukaryota</taxon>
        <taxon>Sar</taxon>
        <taxon>Stramenopiles</taxon>
        <taxon>Oomycota</taxon>
        <taxon>Saprolegniomycetes</taxon>
        <taxon>Saprolegniales</taxon>
        <taxon>Saprolegniaceae</taxon>
        <taxon>Saprolegnia</taxon>
    </lineage>
</organism>
<dbReference type="Proteomes" id="UP000030745">
    <property type="component" value="Unassembled WGS sequence"/>
</dbReference>
<dbReference type="OrthoDB" id="6157400at2759"/>
<dbReference type="EMBL" id="KK583409">
    <property type="protein sequence ID" value="KDO18657.1"/>
    <property type="molecule type" value="Genomic_DNA"/>
</dbReference>
<keyword evidence="2" id="KW-1185">Reference proteome</keyword>
<dbReference type="PANTHER" id="PTHR46880">
    <property type="entry name" value="RAS-ASSOCIATING DOMAIN-CONTAINING PROTEIN"/>
    <property type="match status" value="1"/>
</dbReference>
<dbReference type="AlphaFoldDB" id="A0A067BVN6"/>
<proteinExistence type="predicted"/>
<protein>
    <recommendedName>
        <fullName evidence="3">HAT C-terminal dimerisation domain-containing protein</fullName>
    </recommendedName>
</protein>
<evidence type="ECO:0000313" key="2">
    <source>
        <dbReference type="Proteomes" id="UP000030745"/>
    </source>
</evidence>
<name>A0A067BVN6_SAPPC</name>
<reference evidence="1 2" key="1">
    <citation type="journal article" date="2013" name="PLoS Genet.">
        <title>Distinctive expansion of potential virulence genes in the genome of the oomycete fish pathogen Saprolegnia parasitica.</title>
        <authorList>
            <person name="Jiang R.H."/>
            <person name="de Bruijn I."/>
            <person name="Haas B.J."/>
            <person name="Belmonte R."/>
            <person name="Lobach L."/>
            <person name="Christie J."/>
            <person name="van den Ackerveken G."/>
            <person name="Bottin A."/>
            <person name="Bulone V."/>
            <person name="Diaz-Moreno S.M."/>
            <person name="Dumas B."/>
            <person name="Fan L."/>
            <person name="Gaulin E."/>
            <person name="Govers F."/>
            <person name="Grenville-Briggs L.J."/>
            <person name="Horner N.R."/>
            <person name="Levin J.Z."/>
            <person name="Mammella M."/>
            <person name="Meijer H.J."/>
            <person name="Morris P."/>
            <person name="Nusbaum C."/>
            <person name="Oome S."/>
            <person name="Phillips A.J."/>
            <person name="van Rooyen D."/>
            <person name="Rzeszutek E."/>
            <person name="Saraiva M."/>
            <person name="Secombes C.J."/>
            <person name="Seidl M.F."/>
            <person name="Snel B."/>
            <person name="Stassen J.H."/>
            <person name="Sykes S."/>
            <person name="Tripathy S."/>
            <person name="van den Berg H."/>
            <person name="Vega-Arreguin J.C."/>
            <person name="Wawra S."/>
            <person name="Young S.K."/>
            <person name="Zeng Q."/>
            <person name="Dieguez-Uribeondo J."/>
            <person name="Russ C."/>
            <person name="Tyler B.M."/>
            <person name="van West P."/>
        </authorList>
    </citation>
    <scope>NUCLEOTIDE SEQUENCE [LARGE SCALE GENOMIC DNA]</scope>
    <source>
        <strain evidence="1 2">CBS 223.65</strain>
    </source>
</reference>
<evidence type="ECO:0000313" key="1">
    <source>
        <dbReference type="EMBL" id="KDO18657.1"/>
    </source>
</evidence>